<dbReference type="EMBL" id="CAFBIY010000062">
    <property type="protein sequence ID" value="CAB4850720.1"/>
    <property type="molecule type" value="Genomic_DNA"/>
</dbReference>
<accession>A0A6J6SHJ5</accession>
<protein>
    <submittedName>
        <fullName evidence="2">Unannotated protein</fullName>
    </submittedName>
</protein>
<dbReference type="EMBL" id="CAEZYF010000016">
    <property type="protein sequence ID" value="CAB4734188.1"/>
    <property type="molecule type" value="Genomic_DNA"/>
</dbReference>
<evidence type="ECO:0000313" key="2">
    <source>
        <dbReference type="EMBL" id="CAB4734188.1"/>
    </source>
</evidence>
<organism evidence="2">
    <name type="scientific">freshwater metagenome</name>
    <dbReference type="NCBI Taxonomy" id="449393"/>
    <lineage>
        <taxon>unclassified sequences</taxon>
        <taxon>metagenomes</taxon>
        <taxon>ecological metagenomes</taxon>
    </lineage>
</organism>
<evidence type="ECO:0000313" key="5">
    <source>
        <dbReference type="EMBL" id="CAB5010397.1"/>
    </source>
</evidence>
<dbReference type="EMBL" id="CAFBOL010000107">
    <property type="protein sequence ID" value="CAB5010397.1"/>
    <property type="molecule type" value="Genomic_DNA"/>
</dbReference>
<sequence>MEPVIIGSARKHGVHDDHILHAYRHPTRVLQLDDLVMLIGPSQSGQLLEIGVSRAEGIDFIIHAMPARAKFIR</sequence>
<evidence type="ECO:0000313" key="3">
    <source>
        <dbReference type="EMBL" id="CAB4850720.1"/>
    </source>
</evidence>
<dbReference type="AlphaFoldDB" id="A0A6J6SHJ5"/>
<evidence type="ECO:0000313" key="4">
    <source>
        <dbReference type="EMBL" id="CAB4951596.1"/>
    </source>
</evidence>
<dbReference type="EMBL" id="CAESGF010000015">
    <property type="protein sequence ID" value="CAB4364576.1"/>
    <property type="molecule type" value="Genomic_DNA"/>
</dbReference>
<gene>
    <name evidence="2" type="ORF">UFOPK2656_02350</name>
    <name evidence="3" type="ORF">UFOPK3267_01283</name>
    <name evidence="4" type="ORF">UFOPK3651_02891</name>
    <name evidence="5" type="ORF">UFOPK3931_02778</name>
    <name evidence="1" type="ORF">UFOPK4189_02335</name>
</gene>
<reference evidence="2" key="1">
    <citation type="submission" date="2020-05" db="EMBL/GenBank/DDBJ databases">
        <authorList>
            <person name="Chiriac C."/>
            <person name="Salcher M."/>
            <person name="Ghai R."/>
            <person name="Kavagutti S V."/>
        </authorList>
    </citation>
    <scope>NUCLEOTIDE SEQUENCE</scope>
</reference>
<name>A0A6J6SHJ5_9ZZZZ</name>
<dbReference type="EMBL" id="CAFBMT010000024">
    <property type="protein sequence ID" value="CAB4951596.1"/>
    <property type="molecule type" value="Genomic_DNA"/>
</dbReference>
<proteinExistence type="predicted"/>
<evidence type="ECO:0000313" key="1">
    <source>
        <dbReference type="EMBL" id="CAB4364576.1"/>
    </source>
</evidence>